<accession>A0AAE3NCM2</accession>
<dbReference type="RefSeq" id="WP_271428364.1">
    <property type="nucleotide sequence ID" value="NZ_JAQIPB010000004.1"/>
</dbReference>
<gene>
    <name evidence="1" type="ORF">PGB34_12165</name>
</gene>
<comment type="caution">
    <text evidence="1">The sequence shown here is derived from an EMBL/GenBank/DDBJ whole genome shotgun (WGS) entry which is preliminary data.</text>
</comment>
<organism evidence="1 2">
    <name type="scientific">Xenophilus arseniciresistens</name>
    <dbReference type="NCBI Taxonomy" id="1283306"/>
    <lineage>
        <taxon>Bacteria</taxon>
        <taxon>Pseudomonadati</taxon>
        <taxon>Pseudomonadota</taxon>
        <taxon>Betaproteobacteria</taxon>
        <taxon>Burkholderiales</taxon>
        <taxon>Comamonadaceae</taxon>
        <taxon>Xenophilus</taxon>
    </lineage>
</organism>
<dbReference type="EMBL" id="JAQIPB010000004">
    <property type="protein sequence ID" value="MDA7417119.1"/>
    <property type="molecule type" value="Genomic_DNA"/>
</dbReference>
<keyword evidence="2" id="KW-1185">Reference proteome</keyword>
<reference evidence="1" key="1">
    <citation type="submission" date="2023-01" db="EMBL/GenBank/DDBJ databases">
        <title>Xenophilus mangrovi sp. nov., isolated from soil of Mangrove nature reserve.</title>
        <authorList>
            <person name="Xu S."/>
            <person name="Liu Z."/>
            <person name="Xu Y."/>
        </authorList>
    </citation>
    <scope>NUCLEOTIDE SEQUENCE</scope>
    <source>
        <strain evidence="1">YW8</strain>
    </source>
</reference>
<dbReference type="Proteomes" id="UP001212602">
    <property type="component" value="Unassembled WGS sequence"/>
</dbReference>
<name>A0AAE3NCM2_9BURK</name>
<dbReference type="AlphaFoldDB" id="A0AAE3NCM2"/>
<evidence type="ECO:0000313" key="1">
    <source>
        <dbReference type="EMBL" id="MDA7417119.1"/>
    </source>
</evidence>
<protein>
    <submittedName>
        <fullName evidence="1">Nuclear transport factor 2 family protein</fullName>
    </submittedName>
</protein>
<proteinExistence type="predicted"/>
<evidence type="ECO:0000313" key="2">
    <source>
        <dbReference type="Proteomes" id="UP001212602"/>
    </source>
</evidence>
<sequence>MEEKLVREFFERYQDFFRQGLKDEADMEQVASSYATAFIAASPAGVNVGQNDEQLKQVMRQGFERYRQIGTKDMALRGVRINPIDEHHCLAHVAWTATYDRGTAPDVCIDFDVHYLMQQLDDEPKIFGWVSGDEQALLRQQGIL</sequence>